<gene>
    <name evidence="1" type="ordered locus">Cyast_1967</name>
</gene>
<name>K9YND2_CYASC</name>
<dbReference type="EMBL" id="CP003940">
    <property type="protein sequence ID" value="AFZ47920.1"/>
    <property type="molecule type" value="Genomic_DNA"/>
</dbReference>
<keyword evidence="1" id="KW-0378">Hydrolase</keyword>
<dbReference type="Gene3D" id="3.30.1240.10">
    <property type="match status" value="1"/>
</dbReference>
<dbReference type="SUPFAM" id="SSF56784">
    <property type="entry name" value="HAD-like"/>
    <property type="match status" value="1"/>
</dbReference>
<dbReference type="PANTHER" id="PTHR10000:SF8">
    <property type="entry name" value="HAD SUPERFAMILY HYDROLASE-LIKE, TYPE 3"/>
    <property type="match status" value="1"/>
</dbReference>
<dbReference type="Pfam" id="PF08282">
    <property type="entry name" value="Hydrolase_3"/>
    <property type="match status" value="1"/>
</dbReference>
<dbReference type="InterPro" id="IPR036412">
    <property type="entry name" value="HAD-like_sf"/>
</dbReference>
<dbReference type="BioCyc" id="CSTA292563:G1353-1974-MONOMER"/>
<dbReference type="AlphaFoldDB" id="K9YND2"/>
<proteinExistence type="predicted"/>
<reference evidence="2" key="1">
    <citation type="journal article" date="2013" name="Proc. Natl. Acad. Sci. U.S.A.">
        <title>Improving the coverage of the cyanobacterial phylum using diversity-driven genome sequencing.</title>
        <authorList>
            <person name="Shih P.M."/>
            <person name="Wu D."/>
            <person name="Latifi A."/>
            <person name="Axen S.D."/>
            <person name="Fewer D.P."/>
            <person name="Talla E."/>
            <person name="Calteau A."/>
            <person name="Cai F."/>
            <person name="Tandeau de Marsac N."/>
            <person name="Rippka R."/>
            <person name="Herdman M."/>
            <person name="Sivonen K."/>
            <person name="Coursin T."/>
            <person name="Laurent T."/>
            <person name="Goodwin L."/>
            <person name="Nolan M."/>
            <person name="Davenport K.W."/>
            <person name="Han C.S."/>
            <person name="Rubin E.M."/>
            <person name="Eisen J.A."/>
            <person name="Woyke T."/>
            <person name="Gugger M."/>
            <person name="Kerfeld C.A."/>
        </authorList>
    </citation>
    <scope>NUCLEOTIDE SEQUENCE [LARGE SCALE GENOMIC DNA]</scope>
    <source>
        <strain evidence="2">ATCC 29140 / PCC 7202</strain>
    </source>
</reference>
<dbReference type="CDD" id="cd07516">
    <property type="entry name" value="HAD_Pase"/>
    <property type="match status" value="1"/>
</dbReference>
<dbReference type="InterPro" id="IPR006379">
    <property type="entry name" value="HAD-SF_hydro_IIB"/>
</dbReference>
<dbReference type="PROSITE" id="PS01229">
    <property type="entry name" value="COF_2"/>
    <property type="match status" value="1"/>
</dbReference>
<dbReference type="PANTHER" id="PTHR10000">
    <property type="entry name" value="PHOSPHOSERINE PHOSPHATASE"/>
    <property type="match status" value="1"/>
</dbReference>
<dbReference type="GO" id="GO:0016791">
    <property type="term" value="F:phosphatase activity"/>
    <property type="evidence" value="ECO:0007669"/>
    <property type="project" value="UniProtKB-ARBA"/>
</dbReference>
<dbReference type="HOGENOM" id="CLU_044146_0_2_3"/>
<dbReference type="SFLD" id="SFLDS00003">
    <property type="entry name" value="Haloacid_Dehalogenase"/>
    <property type="match status" value="1"/>
</dbReference>
<evidence type="ECO:0000313" key="1">
    <source>
        <dbReference type="EMBL" id="AFZ47920.1"/>
    </source>
</evidence>
<evidence type="ECO:0000313" key="2">
    <source>
        <dbReference type="Proteomes" id="UP000010483"/>
    </source>
</evidence>
<dbReference type="KEGG" id="csn:Cyast_1967"/>
<dbReference type="STRING" id="292563.Cyast_1967"/>
<accession>K9YND2</accession>
<dbReference type="SFLD" id="SFLDG01140">
    <property type="entry name" value="C2.B:_Phosphomannomutase_and_P"/>
    <property type="match status" value="1"/>
</dbReference>
<protein>
    <submittedName>
        <fullName evidence="1">Cof-like hydrolase</fullName>
    </submittedName>
</protein>
<dbReference type="NCBIfam" id="TIGR01484">
    <property type="entry name" value="HAD-SF-IIB"/>
    <property type="match status" value="1"/>
</dbReference>
<dbReference type="Proteomes" id="UP000010483">
    <property type="component" value="Chromosome"/>
</dbReference>
<dbReference type="eggNOG" id="COG0561">
    <property type="taxonomic scope" value="Bacteria"/>
</dbReference>
<keyword evidence="2" id="KW-1185">Reference proteome</keyword>
<organism evidence="1 2">
    <name type="scientific">Cyanobacterium stanieri (strain ATCC 29140 / PCC 7202)</name>
    <dbReference type="NCBI Taxonomy" id="292563"/>
    <lineage>
        <taxon>Bacteria</taxon>
        <taxon>Bacillati</taxon>
        <taxon>Cyanobacteriota</taxon>
        <taxon>Cyanophyceae</taxon>
        <taxon>Oscillatoriophycideae</taxon>
        <taxon>Chroococcales</taxon>
        <taxon>Geminocystaceae</taxon>
        <taxon>Cyanobacterium</taxon>
    </lineage>
</organism>
<dbReference type="SFLD" id="SFLDG01144">
    <property type="entry name" value="C2.B.4:_PGP_Like"/>
    <property type="match status" value="1"/>
</dbReference>
<dbReference type="NCBIfam" id="TIGR00099">
    <property type="entry name" value="Cof-subfamily"/>
    <property type="match status" value="1"/>
</dbReference>
<dbReference type="PATRIC" id="fig|292563.3.peg.2057"/>
<dbReference type="InterPro" id="IPR000150">
    <property type="entry name" value="Cof"/>
</dbReference>
<dbReference type="GO" id="GO:0000287">
    <property type="term" value="F:magnesium ion binding"/>
    <property type="evidence" value="ECO:0007669"/>
    <property type="project" value="TreeGrafter"/>
</dbReference>
<dbReference type="GO" id="GO:0005829">
    <property type="term" value="C:cytosol"/>
    <property type="evidence" value="ECO:0007669"/>
    <property type="project" value="TreeGrafter"/>
</dbReference>
<dbReference type="InterPro" id="IPR023214">
    <property type="entry name" value="HAD_sf"/>
</dbReference>
<dbReference type="Gene3D" id="3.40.50.1000">
    <property type="entry name" value="HAD superfamily/HAD-like"/>
    <property type="match status" value="1"/>
</dbReference>
<sequence length="268" mass="29930">MENIKLLFLDIDGTIAGESNRVNPEVIEAIKKVQARGVKVGLATGRMYCSAYRFHQEIGADLPIISYNGAWIQNPFNGEMISHRPLEHTIALELVNYLRSHDVEIHIYFNDQLYVDKVTEKTDSYIERSGITVNVVDNLSNLLSQSPTKLLALSPDSGLIRSLLDDLKQRYHRHNLYLTQSNPIYLEATSANVHKGDALKYVTEKILGLSASQVMAIGDNFNDYTMIEYAQIGVAMGDAPEQLKAIATYTTDNVENNGVAKIISQLEI</sequence>